<evidence type="ECO:0000256" key="3">
    <source>
        <dbReference type="ARBA" id="ARBA00009592"/>
    </source>
</evidence>
<dbReference type="InterPro" id="IPR001611">
    <property type="entry name" value="Leu-rich_rpt"/>
</dbReference>
<keyword evidence="8" id="KW-0677">Repeat</keyword>
<dbReference type="EMBL" id="RXIC02000026">
    <property type="protein sequence ID" value="KAB1203019.1"/>
    <property type="molecule type" value="Genomic_DNA"/>
</dbReference>
<keyword evidence="7" id="KW-0732">Signal</keyword>
<dbReference type="Pfam" id="PF00560">
    <property type="entry name" value="LRR_1"/>
    <property type="match status" value="2"/>
</dbReference>
<dbReference type="InterPro" id="IPR046956">
    <property type="entry name" value="RLP23-like"/>
</dbReference>
<comment type="caution">
    <text evidence="15">The sequence shown here is derived from an EMBL/GenBank/DDBJ whole genome shotgun (WGS) entry which is preliminary data.</text>
</comment>
<dbReference type="PRINTS" id="PR00019">
    <property type="entry name" value="LEURICHRPT"/>
</dbReference>
<evidence type="ECO:0000256" key="6">
    <source>
        <dbReference type="ARBA" id="ARBA00022692"/>
    </source>
</evidence>
<dbReference type="PANTHER" id="PTHR48063">
    <property type="entry name" value="LRR RECEPTOR-LIKE KINASE"/>
    <property type="match status" value="1"/>
</dbReference>
<evidence type="ECO:0000256" key="4">
    <source>
        <dbReference type="ARBA" id="ARBA00022475"/>
    </source>
</evidence>
<keyword evidence="6 13" id="KW-0812">Transmembrane</keyword>
<dbReference type="InterPro" id="IPR032675">
    <property type="entry name" value="LRR_dom_sf"/>
</dbReference>
<evidence type="ECO:0000256" key="11">
    <source>
        <dbReference type="ARBA" id="ARBA00023170"/>
    </source>
</evidence>
<reference evidence="15 16" key="1">
    <citation type="journal article" date="2019" name="Plant Biotechnol. J.">
        <title>The red bayberry genome and genetic basis of sex determination.</title>
        <authorList>
            <person name="Jia H.M."/>
            <person name="Jia H.J."/>
            <person name="Cai Q.L."/>
            <person name="Wang Y."/>
            <person name="Zhao H.B."/>
            <person name="Yang W.F."/>
            <person name="Wang G.Y."/>
            <person name="Li Y.H."/>
            <person name="Zhan D.L."/>
            <person name="Shen Y.T."/>
            <person name="Niu Q.F."/>
            <person name="Chang L."/>
            <person name="Qiu J."/>
            <person name="Zhao L."/>
            <person name="Xie H.B."/>
            <person name="Fu W.Y."/>
            <person name="Jin J."/>
            <person name="Li X.W."/>
            <person name="Jiao Y."/>
            <person name="Zhou C.C."/>
            <person name="Tu T."/>
            <person name="Chai C.Y."/>
            <person name="Gao J.L."/>
            <person name="Fan L.J."/>
            <person name="van de Weg E."/>
            <person name="Wang J.Y."/>
            <person name="Gao Z.S."/>
        </authorList>
    </citation>
    <scope>NUCLEOTIDE SEQUENCE [LARGE SCALE GENOMIC DNA]</scope>
    <source>
        <tissue evidence="15">Leaves</tissue>
    </source>
</reference>
<evidence type="ECO:0000313" key="15">
    <source>
        <dbReference type="EMBL" id="KAB1203019.1"/>
    </source>
</evidence>
<feature type="domain" description="Leucine-rich repeat-containing N-terminal plant-type" evidence="14">
    <location>
        <begin position="15"/>
        <end position="35"/>
    </location>
</feature>
<keyword evidence="4" id="KW-1003">Cell membrane</keyword>
<dbReference type="OrthoDB" id="1734423at2759"/>
<proteinExistence type="inferred from homology"/>
<comment type="subcellular location">
    <subcellularLocation>
        <location evidence="1">Cell membrane</location>
    </subcellularLocation>
    <subcellularLocation>
        <location evidence="2">Membrane</location>
        <topology evidence="2">Single-pass type I membrane protein</topology>
    </subcellularLocation>
</comment>
<dbReference type="Pfam" id="PF08263">
    <property type="entry name" value="LRRNT_2"/>
    <property type="match status" value="1"/>
</dbReference>
<feature type="transmembrane region" description="Helical" evidence="13">
    <location>
        <begin position="334"/>
        <end position="356"/>
    </location>
</feature>
<dbReference type="GO" id="GO:0005886">
    <property type="term" value="C:plasma membrane"/>
    <property type="evidence" value="ECO:0007669"/>
    <property type="project" value="UniProtKB-SubCell"/>
</dbReference>
<accession>A0A6A1URL9</accession>
<comment type="similarity">
    <text evidence="3">Belongs to the RLP family.</text>
</comment>
<keyword evidence="9 13" id="KW-1133">Transmembrane helix</keyword>
<evidence type="ECO:0000259" key="14">
    <source>
        <dbReference type="Pfam" id="PF08263"/>
    </source>
</evidence>
<dbReference type="Gene3D" id="3.80.10.10">
    <property type="entry name" value="Ribonuclease Inhibitor"/>
    <property type="match status" value="1"/>
</dbReference>
<evidence type="ECO:0000256" key="1">
    <source>
        <dbReference type="ARBA" id="ARBA00004236"/>
    </source>
</evidence>
<evidence type="ECO:0000256" key="13">
    <source>
        <dbReference type="SAM" id="Phobius"/>
    </source>
</evidence>
<evidence type="ECO:0000256" key="8">
    <source>
        <dbReference type="ARBA" id="ARBA00022737"/>
    </source>
</evidence>
<keyword evidence="10 13" id="KW-0472">Membrane</keyword>
<evidence type="ECO:0000256" key="9">
    <source>
        <dbReference type="ARBA" id="ARBA00022989"/>
    </source>
</evidence>
<sequence>MDRNSLIMSLPFRTSSPPLNWSSADCCNWEGIACDPRVAYNNLTNITGAIKILMRCKFLSVVLIGENFFHETIPSDDSIAHSNGFRNVQHLSIIGCHLTGQIPMWLSNLKKLKILRLNHNRITGSIPGWFSTLPRLKHLALTHNHFSGEFPKELCALPALISAQALENDTNTSILPLFSIFGRTIYQYNSVSSLWPGISLRNNSLGGKIPIEIGRLKLIRELDLSNNNFSGNIPSQMSELTNMERLDLSANRLSGEIPISLANLNFLAKFSVANNNLSGPIPSGTQLQTFSPLAYDGNAGLCGSPLPKECTHTVKSNKDKKTQDEKVGGHRIPWFQITVVLGFITGFWGVCSSLVLNCNWRNAYFQFLENLGDQLYVTMAVSWARLLRRLL</sequence>
<evidence type="ECO:0000256" key="2">
    <source>
        <dbReference type="ARBA" id="ARBA00004479"/>
    </source>
</evidence>
<dbReference type="FunFam" id="3.80.10.10:FF:000213">
    <property type="entry name" value="Tyrosine-sulfated glycopeptide receptor 1"/>
    <property type="match status" value="1"/>
</dbReference>
<dbReference type="InterPro" id="IPR013210">
    <property type="entry name" value="LRR_N_plant-typ"/>
</dbReference>
<evidence type="ECO:0000256" key="12">
    <source>
        <dbReference type="ARBA" id="ARBA00023180"/>
    </source>
</evidence>
<keyword evidence="11 15" id="KW-0675">Receptor</keyword>
<evidence type="ECO:0000256" key="7">
    <source>
        <dbReference type="ARBA" id="ARBA00022729"/>
    </source>
</evidence>
<keyword evidence="16" id="KW-1185">Reference proteome</keyword>
<dbReference type="AlphaFoldDB" id="A0A6A1URL9"/>
<name>A0A6A1URL9_9ROSI</name>
<keyword evidence="5" id="KW-0433">Leucine-rich repeat</keyword>
<organism evidence="15 16">
    <name type="scientific">Morella rubra</name>
    <name type="common">Chinese bayberry</name>
    <dbReference type="NCBI Taxonomy" id="262757"/>
    <lineage>
        <taxon>Eukaryota</taxon>
        <taxon>Viridiplantae</taxon>
        <taxon>Streptophyta</taxon>
        <taxon>Embryophyta</taxon>
        <taxon>Tracheophyta</taxon>
        <taxon>Spermatophyta</taxon>
        <taxon>Magnoliopsida</taxon>
        <taxon>eudicotyledons</taxon>
        <taxon>Gunneridae</taxon>
        <taxon>Pentapetalae</taxon>
        <taxon>rosids</taxon>
        <taxon>fabids</taxon>
        <taxon>Fagales</taxon>
        <taxon>Myricaceae</taxon>
        <taxon>Morella</taxon>
    </lineage>
</organism>
<evidence type="ECO:0000256" key="5">
    <source>
        <dbReference type="ARBA" id="ARBA00022614"/>
    </source>
</evidence>
<dbReference type="Proteomes" id="UP000516437">
    <property type="component" value="Chromosome 8"/>
</dbReference>
<keyword evidence="12" id="KW-0325">Glycoprotein</keyword>
<evidence type="ECO:0000313" key="16">
    <source>
        <dbReference type="Proteomes" id="UP000516437"/>
    </source>
</evidence>
<gene>
    <name evidence="15" type="ORF">CJ030_MR8G017925</name>
</gene>
<dbReference type="Pfam" id="PF13855">
    <property type="entry name" value="LRR_8"/>
    <property type="match status" value="1"/>
</dbReference>
<dbReference type="SUPFAM" id="SSF52058">
    <property type="entry name" value="L domain-like"/>
    <property type="match status" value="1"/>
</dbReference>
<evidence type="ECO:0000256" key="10">
    <source>
        <dbReference type="ARBA" id="ARBA00023136"/>
    </source>
</evidence>
<dbReference type="PANTHER" id="PTHR48063:SF46">
    <property type="entry name" value="LEUCINE-RICH REPEAT-CONTAINING N-TERMINAL PLANT-TYPE DOMAIN-CONTAINING PROTEIN"/>
    <property type="match status" value="1"/>
</dbReference>
<protein>
    <submittedName>
        <fullName evidence="15">Tyrosine-sulfated glycopeptide receptor 1</fullName>
    </submittedName>
</protein>